<dbReference type="PROSITE" id="PS50237">
    <property type="entry name" value="HECT"/>
    <property type="match status" value="1"/>
</dbReference>
<evidence type="ECO:0000313" key="17">
    <source>
        <dbReference type="Proteomes" id="UP000472272"/>
    </source>
</evidence>
<evidence type="ECO:0000256" key="4">
    <source>
        <dbReference type="ARBA" id="ARBA00022679"/>
    </source>
</evidence>
<comment type="subunit">
    <text evidence="9">Interacts with SOCS2. Interacts (via HECT domain) with HTRA2, DIABLO/SMAC and SEPTIN4; in the cytoplasm following induction of apoptosis.</text>
</comment>
<evidence type="ECO:0000259" key="15">
    <source>
        <dbReference type="PROSITE" id="PS50237"/>
    </source>
</evidence>
<dbReference type="Gene3D" id="2.60.40.10">
    <property type="entry name" value="Immunoglobulins"/>
    <property type="match status" value="1"/>
</dbReference>
<dbReference type="OMA" id="GHLCKDA"/>
<evidence type="ECO:0000256" key="6">
    <source>
        <dbReference type="ARBA" id="ARBA00022786"/>
    </source>
</evidence>
<reference evidence="16" key="3">
    <citation type="submission" date="2025-09" db="UniProtKB">
        <authorList>
            <consortium name="Ensembl"/>
        </authorList>
    </citation>
    <scope>IDENTIFICATION</scope>
</reference>
<feature type="repeat" description="Filamin" evidence="12">
    <location>
        <begin position="118"/>
        <end position="158"/>
    </location>
</feature>
<evidence type="ECO:0000256" key="13">
    <source>
        <dbReference type="PROSITE-ProRule" id="PRU00104"/>
    </source>
</evidence>
<dbReference type="InterPro" id="IPR058738">
    <property type="entry name" value="PH-like_AREL1"/>
</dbReference>
<dbReference type="PANTHER" id="PTHR11254">
    <property type="entry name" value="HECT DOMAIN UBIQUITIN-PROTEIN LIGASE"/>
    <property type="match status" value="1"/>
</dbReference>
<feature type="region of interest" description="Disordered" evidence="14">
    <location>
        <begin position="320"/>
        <end position="346"/>
    </location>
</feature>
<dbReference type="SMART" id="SM00119">
    <property type="entry name" value="HECTc"/>
    <property type="match status" value="1"/>
</dbReference>
<dbReference type="Gene3D" id="3.90.1750.10">
    <property type="entry name" value="Hect, E3 ligase catalytic domains"/>
    <property type="match status" value="1"/>
</dbReference>
<evidence type="ECO:0000256" key="7">
    <source>
        <dbReference type="ARBA" id="ARBA00022843"/>
    </source>
</evidence>
<sequence length="860" mass="98757">MFYVIGGITVSVVAFFFTIKFLFELAARVVSFLQHEDRERRGERTIYDYVRGNYLDPRSCKVFWDWKDPYEVGHSMAFRVHLFYKNGQPFPALRPVGLRVHICHVELAMDIPVTQEVLQEPSSNVVKVAFTVRKAGRYEISIKLGGLNVAYSPYYKVFQPGMVVPSKTKIVCHFSTLVLTCGQPHTLQIVPRDEYNNPTSNSVSLIDEHNYSLSIHELGPQEEEPSDVLFEKSVVSNRQTYQVFLRLTLLRRGCFRACISYQSQPISNGEFDIIVLNESEKSIVERNVSTSGVSIYFEAYLYNASSYANTQWQLPPLHWGSSQRRPSTATEDEDEDSPSDSQTPEKVKKPKKVYCYVSPKQFSVKEFYLKIIPWRLFTFRVCPGTKFSYHGPDPVHKLLTLVVDDGIQPPVELSCKERNILAATFIRSLHKNIGGSETFQDKVNFFQRELRQVHMKRPHSKVTLKVSRHNLLESSLRATRNFSVSDWSKNFEVIFQDEEALDWGGPRREWFELICKALFDTTNQLFTRFSDNNQALVHPNPNRSPFLRLKVYEFAGRLVGKCLYESSLGGAYKQLVRARFTRSFLAQIIGLRMHYKYFETDDPEFYKSKVCFILNNDVSEMELVFAEEKYSRSGQLEKEVELVTGGAQMPVTNENKIFYLNLLAQYRLANQVREEVEHFLKGNVYGLHFFFINVVQSCALLMPLPGWHDFYLFCSHLLGLNELVPENLLAIFDENELELLMCGTGDISVCDFKAHAVVVGGSWHFREKVMRWFWTVVSSFTQEELARLLQFTTGSSQLPPGGFAALCPSFQIIAAPTHSTLPTAHTCFNQLCLPTYDSYEEVHKMLQLAISEGCEGFGML</sequence>
<evidence type="ECO:0000256" key="3">
    <source>
        <dbReference type="ARBA" id="ARBA00012485"/>
    </source>
</evidence>
<dbReference type="InterPro" id="IPR058906">
    <property type="entry name" value="AREL1_N"/>
</dbReference>
<dbReference type="Proteomes" id="UP000472272">
    <property type="component" value="Chromosome 1"/>
</dbReference>
<evidence type="ECO:0000256" key="5">
    <source>
        <dbReference type="ARBA" id="ARBA00022703"/>
    </source>
</evidence>
<dbReference type="GeneTree" id="ENSGT00940000156723"/>
<dbReference type="FunFam" id="3.30.2410.10:FF:000013">
    <property type="entry name" value="Apoptosis-resistant E3 ubiquitin protein ligase 1"/>
    <property type="match status" value="1"/>
</dbReference>
<evidence type="ECO:0000256" key="12">
    <source>
        <dbReference type="PROSITE-ProRule" id="PRU00087"/>
    </source>
</evidence>
<reference evidence="16" key="2">
    <citation type="submission" date="2025-08" db="UniProtKB">
        <authorList>
            <consortium name="Ensembl"/>
        </authorList>
    </citation>
    <scope>IDENTIFICATION</scope>
</reference>
<comment type="function">
    <text evidence="8">E3 ubiquitin-protein ligase that catalyzes 'Lys-11'- or 'Lys-33'-linked polyubiquitin chains, with some preference for 'Lys-33' linkages. E3 ubiquitin-protein ligases accept ubiquitin from an E2 ubiquitin-conjugating enzyme in the form of a thioester and then directly transfers the ubiquitin to targeted substrates. Ubiquitinates SEPTIN4, DIABLO/SMAC and HTRA2 in vitro. Modulates pulmonary inflammation by targeting SOCS2 for ubiquitination and subsequent degradation by the proteasome.</text>
</comment>
<keyword evidence="5" id="KW-0053">Apoptosis</keyword>
<organism evidence="16 17">
    <name type="scientific">Podarcis muralis</name>
    <name type="common">Wall lizard</name>
    <name type="synonym">Lacerta muralis</name>
    <dbReference type="NCBI Taxonomy" id="64176"/>
    <lineage>
        <taxon>Eukaryota</taxon>
        <taxon>Metazoa</taxon>
        <taxon>Chordata</taxon>
        <taxon>Craniata</taxon>
        <taxon>Vertebrata</taxon>
        <taxon>Euteleostomi</taxon>
        <taxon>Lepidosauria</taxon>
        <taxon>Squamata</taxon>
        <taxon>Bifurcata</taxon>
        <taxon>Unidentata</taxon>
        <taxon>Episquamata</taxon>
        <taxon>Laterata</taxon>
        <taxon>Lacertibaenia</taxon>
        <taxon>Lacertidae</taxon>
        <taxon>Podarcis</taxon>
    </lineage>
</organism>
<dbReference type="InterPro" id="IPR014756">
    <property type="entry name" value="Ig_E-set"/>
</dbReference>
<dbReference type="GO" id="GO:1990390">
    <property type="term" value="P:protein K33-linked ubiquitination"/>
    <property type="evidence" value="ECO:0007669"/>
    <property type="project" value="Ensembl"/>
</dbReference>
<accession>A0A670IIU4</accession>
<dbReference type="GO" id="GO:0006511">
    <property type="term" value="P:ubiquitin-dependent protein catabolic process"/>
    <property type="evidence" value="ECO:0007669"/>
    <property type="project" value="Ensembl"/>
</dbReference>
<dbReference type="PANTHER" id="PTHR11254:SF340">
    <property type="entry name" value="APOPTOSIS-RESISTANT E3 UBIQUITIN PROTEIN LIGASE 1"/>
    <property type="match status" value="1"/>
</dbReference>
<dbReference type="GO" id="GO:0061630">
    <property type="term" value="F:ubiquitin protein ligase activity"/>
    <property type="evidence" value="ECO:0007669"/>
    <property type="project" value="UniProtKB-EC"/>
</dbReference>
<evidence type="ECO:0000256" key="14">
    <source>
        <dbReference type="SAM" id="MobiDB-lite"/>
    </source>
</evidence>
<dbReference type="InterPro" id="IPR017868">
    <property type="entry name" value="Filamin/ABP280_repeat-like"/>
</dbReference>
<evidence type="ECO:0000256" key="1">
    <source>
        <dbReference type="ARBA" id="ARBA00000885"/>
    </source>
</evidence>
<dbReference type="GO" id="GO:0043066">
    <property type="term" value="P:negative regulation of apoptotic process"/>
    <property type="evidence" value="ECO:0007669"/>
    <property type="project" value="Ensembl"/>
</dbReference>
<dbReference type="InterPro" id="IPR035983">
    <property type="entry name" value="Hect_E3_ubiquitin_ligase"/>
</dbReference>
<keyword evidence="7" id="KW-0832">Ubl conjugation</keyword>
<keyword evidence="6 13" id="KW-0833">Ubl conjugation pathway</keyword>
<dbReference type="Pfam" id="PF25915">
    <property type="entry name" value="AREL1_N"/>
    <property type="match status" value="1"/>
</dbReference>
<protein>
    <recommendedName>
        <fullName evidence="10">Apoptosis-resistant E3 ubiquitin protein ligase 1</fullName>
        <ecNumber evidence="3">2.3.2.26</ecNumber>
    </recommendedName>
    <alternativeName>
        <fullName evidence="11">Apoptosis-resistant HECT-type E3 ubiquitin transferase 1</fullName>
    </alternativeName>
</protein>
<dbReference type="EC" id="2.3.2.26" evidence="3"/>
<reference evidence="16 17" key="1">
    <citation type="journal article" date="2019" name="Proc. Natl. Acad. Sci. U.S.A.">
        <title>Regulatory changes in pterin and carotenoid genes underlie balanced color polymorphisms in the wall lizard.</title>
        <authorList>
            <person name="Andrade P."/>
            <person name="Pinho C."/>
            <person name="Perez I de Lanuza G."/>
            <person name="Afonso S."/>
            <person name="Brejcha J."/>
            <person name="Rubin C.J."/>
            <person name="Wallerman O."/>
            <person name="Pereira P."/>
            <person name="Sabatino S.J."/>
            <person name="Bellati A."/>
            <person name="Pellitteri-Rosa D."/>
            <person name="Bosakova Z."/>
            <person name="Bunikis I."/>
            <person name="Carretero M.A."/>
            <person name="Feiner N."/>
            <person name="Marsik P."/>
            <person name="Pauperio F."/>
            <person name="Salvi D."/>
            <person name="Soler L."/>
            <person name="While G.M."/>
            <person name="Uller T."/>
            <person name="Font E."/>
            <person name="Andersson L."/>
            <person name="Carneiro M."/>
        </authorList>
    </citation>
    <scope>NUCLEOTIDE SEQUENCE</scope>
</reference>
<dbReference type="Gene3D" id="3.30.2160.10">
    <property type="entry name" value="Hect, E3 ligase catalytic domain"/>
    <property type="match status" value="1"/>
</dbReference>
<dbReference type="Pfam" id="PF25916">
    <property type="entry name" value="AREL1_PH-like"/>
    <property type="match status" value="1"/>
</dbReference>
<evidence type="ECO:0000256" key="8">
    <source>
        <dbReference type="ARBA" id="ARBA00056489"/>
    </source>
</evidence>
<dbReference type="CDD" id="cd00078">
    <property type="entry name" value="HECTc"/>
    <property type="match status" value="1"/>
</dbReference>
<gene>
    <name evidence="16" type="primary">AREL1</name>
</gene>
<dbReference type="Gene3D" id="3.30.2410.10">
    <property type="entry name" value="Hect, E3 ligase catalytic domain"/>
    <property type="match status" value="1"/>
</dbReference>
<comment type="pathway">
    <text evidence="2">Protein modification; protein ubiquitination.</text>
</comment>
<name>A0A670IIU4_PODMU</name>
<evidence type="ECO:0000256" key="10">
    <source>
        <dbReference type="ARBA" id="ARBA00073826"/>
    </source>
</evidence>
<dbReference type="AlphaFoldDB" id="A0A670IIU4"/>
<proteinExistence type="predicted"/>
<dbReference type="FunFam" id="2.60.40.10:FF:000330">
    <property type="entry name" value="Apoptosis resistant E3 ubiquitin protein ligase 1"/>
    <property type="match status" value="1"/>
</dbReference>
<evidence type="ECO:0000313" key="16">
    <source>
        <dbReference type="Ensembl" id="ENSPMRP00000011471.1"/>
    </source>
</evidence>
<feature type="active site" description="Glycyl thioester intermediate" evidence="13">
    <location>
        <position position="827"/>
    </location>
</feature>
<evidence type="ECO:0000256" key="2">
    <source>
        <dbReference type="ARBA" id="ARBA00004906"/>
    </source>
</evidence>
<dbReference type="PROSITE" id="PS50194">
    <property type="entry name" value="FILAMIN_REPEAT"/>
    <property type="match status" value="1"/>
</dbReference>
<dbReference type="InterPro" id="IPR013783">
    <property type="entry name" value="Ig-like_fold"/>
</dbReference>
<dbReference type="Pfam" id="PF00630">
    <property type="entry name" value="Filamin"/>
    <property type="match status" value="1"/>
</dbReference>
<dbReference type="SUPFAM" id="SSF56204">
    <property type="entry name" value="Hect, E3 ligase catalytic domain"/>
    <property type="match status" value="2"/>
</dbReference>
<dbReference type="GO" id="GO:0070979">
    <property type="term" value="P:protein K11-linked ubiquitination"/>
    <property type="evidence" value="ECO:0007669"/>
    <property type="project" value="Ensembl"/>
</dbReference>
<dbReference type="GO" id="GO:0006915">
    <property type="term" value="P:apoptotic process"/>
    <property type="evidence" value="ECO:0007669"/>
    <property type="project" value="UniProtKB-KW"/>
</dbReference>
<keyword evidence="17" id="KW-1185">Reference proteome</keyword>
<keyword evidence="4" id="KW-0808">Transferase</keyword>
<dbReference type="InterPro" id="IPR050409">
    <property type="entry name" value="E3_ubiq-protein_ligase"/>
</dbReference>
<evidence type="ECO:0000256" key="9">
    <source>
        <dbReference type="ARBA" id="ARBA00062297"/>
    </source>
</evidence>
<dbReference type="SUPFAM" id="SSF81296">
    <property type="entry name" value="E set domains"/>
    <property type="match status" value="1"/>
</dbReference>
<dbReference type="GO" id="GO:0050727">
    <property type="term" value="P:regulation of inflammatory response"/>
    <property type="evidence" value="ECO:0007669"/>
    <property type="project" value="Ensembl"/>
</dbReference>
<dbReference type="FunFam" id="3.30.2160.10:FF:000008">
    <property type="entry name" value="Apoptosis-resistant E3 ubiquitin protein ligase 1"/>
    <property type="match status" value="1"/>
</dbReference>
<dbReference type="Pfam" id="PF00632">
    <property type="entry name" value="HECT"/>
    <property type="match status" value="2"/>
</dbReference>
<comment type="catalytic activity">
    <reaction evidence="1">
        <text>S-ubiquitinyl-[E2 ubiquitin-conjugating enzyme]-L-cysteine + [acceptor protein]-L-lysine = [E2 ubiquitin-conjugating enzyme]-L-cysteine + N(6)-ubiquitinyl-[acceptor protein]-L-lysine.</text>
        <dbReference type="EC" id="2.3.2.26"/>
    </reaction>
</comment>
<feature type="domain" description="HECT" evidence="15">
    <location>
        <begin position="483"/>
        <end position="860"/>
    </location>
</feature>
<dbReference type="Ensembl" id="ENSPMRT00000012254.1">
    <property type="protein sequence ID" value="ENSPMRP00000011471.1"/>
    <property type="gene ID" value="ENSPMRG00000007679.1"/>
</dbReference>
<dbReference type="InterPro" id="IPR000569">
    <property type="entry name" value="HECT_dom"/>
</dbReference>
<dbReference type="GO" id="GO:0005829">
    <property type="term" value="C:cytosol"/>
    <property type="evidence" value="ECO:0007669"/>
    <property type="project" value="Ensembl"/>
</dbReference>
<evidence type="ECO:0000256" key="11">
    <source>
        <dbReference type="ARBA" id="ARBA00076113"/>
    </source>
</evidence>